<evidence type="ECO:0000313" key="6">
    <source>
        <dbReference type="Proteomes" id="UP000276603"/>
    </source>
</evidence>
<name>A0A3B0C8C8_9FLAO</name>
<dbReference type="InterPro" id="IPR015813">
    <property type="entry name" value="Pyrv/PenolPyrv_kinase-like_dom"/>
</dbReference>
<dbReference type="Gene3D" id="3.20.20.60">
    <property type="entry name" value="Phosphoenolpyruvate-binding domains"/>
    <property type="match status" value="1"/>
</dbReference>
<feature type="domain" description="HpcH/HpaI aldolase/citrate lyase" evidence="4">
    <location>
        <begin position="32"/>
        <end position="244"/>
    </location>
</feature>
<accession>A0A3B0C8C8</accession>
<evidence type="ECO:0000256" key="1">
    <source>
        <dbReference type="ARBA" id="ARBA00005568"/>
    </source>
</evidence>
<keyword evidence="3" id="KW-0456">Lyase</keyword>
<comment type="caution">
    <text evidence="5">The sequence shown here is derived from an EMBL/GenBank/DDBJ whole genome shotgun (WGS) entry which is preliminary data.</text>
</comment>
<keyword evidence="2" id="KW-0479">Metal-binding</keyword>
<dbReference type="GO" id="GO:0016832">
    <property type="term" value="F:aldehyde-lyase activity"/>
    <property type="evidence" value="ECO:0007669"/>
    <property type="project" value="TreeGrafter"/>
</dbReference>
<dbReference type="InterPro" id="IPR040442">
    <property type="entry name" value="Pyrv_kinase-like_dom_sf"/>
</dbReference>
<evidence type="ECO:0000256" key="3">
    <source>
        <dbReference type="ARBA" id="ARBA00023239"/>
    </source>
</evidence>
<dbReference type="InterPro" id="IPR005000">
    <property type="entry name" value="Aldolase/citrate-lyase_domain"/>
</dbReference>
<evidence type="ECO:0000259" key="4">
    <source>
        <dbReference type="Pfam" id="PF03328"/>
    </source>
</evidence>
<dbReference type="GO" id="GO:0005737">
    <property type="term" value="C:cytoplasm"/>
    <property type="evidence" value="ECO:0007669"/>
    <property type="project" value="TreeGrafter"/>
</dbReference>
<dbReference type="OrthoDB" id="86160at2"/>
<sequence>MEKFESLNKKLHGNKTIYGTCIVSPSAIWPKAVKGAGLDFVFIDTEHIPLNRAQLTTMCQTYAALNLSPIVRIPSPDPYLACMAKDAGAIGVLAPYIENTEEVKQLVGATKLRPLKGFRLQNVLSGKEVLTPELEAYLSAYNQDGLCLINIESSAALNNIDNLLAVKGLDAVIIGPHDLSINLGLPEQYDHPVFEATVQNIIKKARNKQIAAGIHFPKHPDQQIKWVKEGANIVLHSSDLFLFAEKLKADLKQIKQASGDTLNFMEDSGPNI</sequence>
<dbReference type="InterPro" id="IPR050251">
    <property type="entry name" value="HpcH-HpaI_aldolase"/>
</dbReference>
<dbReference type="SUPFAM" id="SSF51621">
    <property type="entry name" value="Phosphoenolpyruvate/pyruvate domain"/>
    <property type="match status" value="1"/>
</dbReference>
<dbReference type="AlphaFoldDB" id="A0A3B0C8C8"/>
<organism evidence="5 6">
    <name type="scientific">Ulvibacterium marinum</name>
    <dbReference type="NCBI Taxonomy" id="2419782"/>
    <lineage>
        <taxon>Bacteria</taxon>
        <taxon>Pseudomonadati</taxon>
        <taxon>Bacteroidota</taxon>
        <taxon>Flavobacteriia</taxon>
        <taxon>Flavobacteriales</taxon>
        <taxon>Flavobacteriaceae</taxon>
        <taxon>Ulvibacterium</taxon>
    </lineage>
</organism>
<reference evidence="5 6" key="1">
    <citation type="submission" date="2018-10" db="EMBL/GenBank/DDBJ databases">
        <title>Ulvibacterium marinum gen. nov., sp. nov., a novel marine bacterium of the family Flavobacteriaceae, isolated from a culture of the green alga Ulva prolifera.</title>
        <authorList>
            <person name="Zhang Z."/>
        </authorList>
    </citation>
    <scope>NUCLEOTIDE SEQUENCE [LARGE SCALE GENOMIC DNA]</scope>
    <source>
        <strain evidence="5 6">CCMM003</strain>
    </source>
</reference>
<comment type="similarity">
    <text evidence="1">Belongs to the HpcH/HpaI aldolase family.</text>
</comment>
<dbReference type="PANTHER" id="PTHR30502">
    <property type="entry name" value="2-KETO-3-DEOXY-L-RHAMNONATE ALDOLASE"/>
    <property type="match status" value="1"/>
</dbReference>
<dbReference type="Pfam" id="PF03328">
    <property type="entry name" value="HpcH_HpaI"/>
    <property type="match status" value="1"/>
</dbReference>
<gene>
    <name evidence="5" type="ORF">D7Z94_07270</name>
</gene>
<dbReference type="EMBL" id="RBCJ01000002">
    <property type="protein sequence ID" value="RKN80761.1"/>
    <property type="molecule type" value="Genomic_DNA"/>
</dbReference>
<dbReference type="RefSeq" id="WP_120710918.1">
    <property type="nucleotide sequence ID" value="NZ_RBCJ01000002.1"/>
</dbReference>
<evidence type="ECO:0000256" key="2">
    <source>
        <dbReference type="ARBA" id="ARBA00022723"/>
    </source>
</evidence>
<dbReference type="GO" id="GO:0046872">
    <property type="term" value="F:metal ion binding"/>
    <property type="evidence" value="ECO:0007669"/>
    <property type="project" value="UniProtKB-KW"/>
</dbReference>
<dbReference type="Proteomes" id="UP000276603">
    <property type="component" value="Unassembled WGS sequence"/>
</dbReference>
<keyword evidence="6" id="KW-1185">Reference proteome</keyword>
<dbReference type="PANTHER" id="PTHR30502:SF0">
    <property type="entry name" value="PHOSPHOENOLPYRUVATE CARBOXYLASE FAMILY PROTEIN"/>
    <property type="match status" value="1"/>
</dbReference>
<proteinExistence type="inferred from homology"/>
<evidence type="ECO:0000313" key="5">
    <source>
        <dbReference type="EMBL" id="RKN80761.1"/>
    </source>
</evidence>
<protein>
    <submittedName>
        <fullName evidence="5">Aldolase</fullName>
    </submittedName>
</protein>